<reference evidence="7 8" key="1">
    <citation type="journal article" date="2019" name="Nat. Med.">
        <title>A library of human gut bacterial isolates paired with longitudinal multiomics data enables mechanistic microbiome research.</title>
        <authorList>
            <person name="Poyet M."/>
            <person name="Groussin M."/>
            <person name="Gibbons S.M."/>
            <person name="Avila-Pacheco J."/>
            <person name="Jiang X."/>
            <person name="Kearney S.M."/>
            <person name="Perrotta A.R."/>
            <person name="Berdy B."/>
            <person name="Zhao S."/>
            <person name="Lieberman T.D."/>
            <person name="Swanson P.K."/>
            <person name="Smith M."/>
            <person name="Roesemann S."/>
            <person name="Alexander J.E."/>
            <person name="Rich S.A."/>
            <person name="Livny J."/>
            <person name="Vlamakis H."/>
            <person name="Clish C."/>
            <person name="Bullock K."/>
            <person name="Deik A."/>
            <person name="Scott J."/>
            <person name="Pierce K.A."/>
            <person name="Xavier R.J."/>
            <person name="Alm E.J."/>
        </authorList>
    </citation>
    <scope>NUCLEOTIDE SEQUENCE [LARGE SCALE GENOMIC DNA]</scope>
    <source>
        <strain evidence="5 7">BIOML-A4</strain>
        <strain evidence="6 8">BIOML-A5</strain>
    </source>
</reference>
<dbReference type="InterPro" id="IPR015854">
    <property type="entry name" value="ABC_transpr_LolD-like"/>
</dbReference>
<dbReference type="SUPFAM" id="SSF52540">
    <property type="entry name" value="P-loop containing nucleoside triphosphate hydrolases"/>
    <property type="match status" value="1"/>
</dbReference>
<evidence type="ECO:0000313" key="5">
    <source>
        <dbReference type="EMBL" id="MSA90031.1"/>
    </source>
</evidence>
<dbReference type="FunFam" id="3.40.50.300:FF:000032">
    <property type="entry name" value="Export ABC transporter ATP-binding protein"/>
    <property type="match status" value="1"/>
</dbReference>
<organism evidence="5 7">
    <name type="scientific">Holdemania massiliensis</name>
    <dbReference type="NCBI Taxonomy" id="1468449"/>
    <lineage>
        <taxon>Bacteria</taxon>
        <taxon>Bacillati</taxon>
        <taxon>Bacillota</taxon>
        <taxon>Erysipelotrichia</taxon>
        <taxon>Erysipelotrichales</taxon>
        <taxon>Erysipelotrichaceae</taxon>
        <taxon>Holdemania</taxon>
    </lineage>
</organism>
<evidence type="ECO:0000259" key="4">
    <source>
        <dbReference type="PROSITE" id="PS50893"/>
    </source>
</evidence>
<keyword evidence="3 5" id="KW-0067">ATP-binding</keyword>
<comment type="caution">
    <text evidence="5">The sequence shown here is derived from an EMBL/GenBank/DDBJ whole genome shotgun (WGS) entry which is preliminary data.</text>
</comment>
<dbReference type="GO" id="GO:0016887">
    <property type="term" value="F:ATP hydrolysis activity"/>
    <property type="evidence" value="ECO:0007669"/>
    <property type="project" value="InterPro"/>
</dbReference>
<dbReference type="InterPro" id="IPR003593">
    <property type="entry name" value="AAA+_ATPase"/>
</dbReference>
<dbReference type="Proteomes" id="UP000433575">
    <property type="component" value="Unassembled WGS sequence"/>
</dbReference>
<dbReference type="PROSITE" id="PS00211">
    <property type="entry name" value="ABC_TRANSPORTER_1"/>
    <property type="match status" value="1"/>
</dbReference>
<name>A0A6N7S821_9FIRM</name>
<dbReference type="GO" id="GO:0005886">
    <property type="term" value="C:plasma membrane"/>
    <property type="evidence" value="ECO:0007669"/>
    <property type="project" value="TreeGrafter"/>
</dbReference>
<protein>
    <submittedName>
        <fullName evidence="5">ATP-binding cassette domain-containing protein</fullName>
    </submittedName>
</protein>
<dbReference type="CDD" id="cd03255">
    <property type="entry name" value="ABC_MJ0796_LolCDE_FtsE"/>
    <property type="match status" value="1"/>
</dbReference>
<accession>A0A6N7S821</accession>
<dbReference type="PROSITE" id="PS50893">
    <property type="entry name" value="ABC_TRANSPORTER_2"/>
    <property type="match status" value="1"/>
</dbReference>
<dbReference type="OrthoDB" id="9802264at2"/>
<keyword evidence="1" id="KW-0813">Transport</keyword>
<dbReference type="Proteomes" id="UP000480929">
    <property type="component" value="Unassembled WGS sequence"/>
</dbReference>
<dbReference type="PANTHER" id="PTHR24220:SF692">
    <property type="entry name" value="ABC TRANSPORTER DOMAIN-CONTAINING PROTEIN"/>
    <property type="match status" value="1"/>
</dbReference>
<evidence type="ECO:0000256" key="3">
    <source>
        <dbReference type="ARBA" id="ARBA00022840"/>
    </source>
</evidence>
<dbReference type="InterPro" id="IPR027417">
    <property type="entry name" value="P-loop_NTPase"/>
</dbReference>
<keyword evidence="2" id="KW-0547">Nucleotide-binding</keyword>
<dbReference type="Gene3D" id="3.40.50.300">
    <property type="entry name" value="P-loop containing nucleotide triphosphate hydrolases"/>
    <property type="match status" value="1"/>
</dbReference>
<dbReference type="Pfam" id="PF00005">
    <property type="entry name" value="ABC_tran"/>
    <property type="match status" value="1"/>
</dbReference>
<dbReference type="SMART" id="SM00382">
    <property type="entry name" value="AAA"/>
    <property type="match status" value="1"/>
</dbReference>
<dbReference type="InterPro" id="IPR003439">
    <property type="entry name" value="ABC_transporter-like_ATP-bd"/>
</dbReference>
<evidence type="ECO:0000256" key="2">
    <source>
        <dbReference type="ARBA" id="ARBA00022741"/>
    </source>
</evidence>
<evidence type="ECO:0000313" key="6">
    <source>
        <dbReference type="EMBL" id="MSC33761.1"/>
    </source>
</evidence>
<dbReference type="InterPro" id="IPR017871">
    <property type="entry name" value="ABC_transporter-like_CS"/>
</dbReference>
<evidence type="ECO:0000256" key="1">
    <source>
        <dbReference type="ARBA" id="ARBA00022448"/>
    </source>
</evidence>
<proteinExistence type="predicted"/>
<gene>
    <name evidence="6" type="ORF">GKD88_11585</name>
    <name evidence="5" type="ORF">GKE08_11910</name>
</gene>
<feature type="domain" description="ABC transporter" evidence="4">
    <location>
        <begin position="9"/>
        <end position="240"/>
    </location>
</feature>
<dbReference type="GO" id="GO:0098796">
    <property type="term" value="C:membrane protein complex"/>
    <property type="evidence" value="ECO:0007669"/>
    <property type="project" value="UniProtKB-ARBA"/>
</dbReference>
<dbReference type="PANTHER" id="PTHR24220">
    <property type="entry name" value="IMPORT ATP-BINDING PROTEIN"/>
    <property type="match status" value="1"/>
</dbReference>
<dbReference type="GO" id="GO:0005524">
    <property type="term" value="F:ATP binding"/>
    <property type="evidence" value="ECO:0007669"/>
    <property type="project" value="UniProtKB-KW"/>
</dbReference>
<dbReference type="RefSeq" id="WP_154239147.1">
    <property type="nucleotide sequence ID" value="NZ_CALJPI010000133.1"/>
</dbReference>
<dbReference type="InterPro" id="IPR017911">
    <property type="entry name" value="MacB-like_ATP-bd"/>
</dbReference>
<dbReference type="AlphaFoldDB" id="A0A6N7S821"/>
<dbReference type="GO" id="GO:0022857">
    <property type="term" value="F:transmembrane transporter activity"/>
    <property type="evidence" value="ECO:0007669"/>
    <property type="project" value="TreeGrafter"/>
</dbReference>
<sequence length="240" mass="26473">MSTPHLPVITMQGIIKRYYIGKPNELEILHGIDLQVEPGEFVAIVGESGSGKSTMMNILGALDRPTEGHYRLNGVDIQTAGDKELAQIRNQQIGFVFQTFNLIGRMSALKNVELPMLYAGVAARERTERAGRLLELVGMSERKKHQPNELSGGQKQRVAIARAMANDPSLILADEPTGALDTATSRIVMDLFHKLHEEQRKTIVLITHNPELAEETQRVITLRDGQIISVRKGAGVHGRA</sequence>
<evidence type="ECO:0000313" key="8">
    <source>
        <dbReference type="Proteomes" id="UP000480929"/>
    </source>
</evidence>
<dbReference type="EMBL" id="WKPI01000021">
    <property type="protein sequence ID" value="MSC33761.1"/>
    <property type="molecule type" value="Genomic_DNA"/>
</dbReference>
<dbReference type="EMBL" id="WKPJ01000019">
    <property type="protein sequence ID" value="MSA90031.1"/>
    <property type="molecule type" value="Genomic_DNA"/>
</dbReference>
<evidence type="ECO:0000313" key="7">
    <source>
        <dbReference type="Proteomes" id="UP000433575"/>
    </source>
</evidence>
<keyword evidence="8" id="KW-1185">Reference proteome</keyword>